<name>A0A183VGY8_TOXCA</name>
<keyword evidence="3 5" id="KW-0489">Methyltransferase</keyword>
<gene>
    <name evidence="6" type="ORF">TCNE_LOCUS20008</name>
</gene>
<reference evidence="8" key="1">
    <citation type="submission" date="2016-06" db="UniProtKB">
        <authorList>
            <consortium name="WormBaseParasite"/>
        </authorList>
    </citation>
    <scope>IDENTIFICATION</scope>
</reference>
<dbReference type="Proteomes" id="UP000050794">
    <property type="component" value="Unassembled WGS sequence"/>
</dbReference>
<dbReference type="Pfam" id="PF10237">
    <property type="entry name" value="N6-adenineMlase"/>
    <property type="match status" value="1"/>
</dbReference>
<keyword evidence="2 5" id="KW-0963">Cytoplasm</keyword>
<dbReference type="GO" id="GO:0005737">
    <property type="term" value="C:cytoplasm"/>
    <property type="evidence" value="ECO:0007669"/>
    <property type="project" value="UniProtKB-SubCell"/>
</dbReference>
<dbReference type="HAMAP" id="MF_03187">
    <property type="entry name" value="Methyltr_EFM5"/>
    <property type="match status" value="1"/>
</dbReference>
<dbReference type="GO" id="GO:0016279">
    <property type="term" value="F:protein-lysine N-methyltransferase activity"/>
    <property type="evidence" value="ECO:0007669"/>
    <property type="project" value="UniProtKB-UniRule"/>
</dbReference>
<evidence type="ECO:0000256" key="1">
    <source>
        <dbReference type="ARBA" id="ARBA00004496"/>
    </source>
</evidence>
<dbReference type="InterPro" id="IPR041370">
    <property type="entry name" value="Mlase_EEF1AKMT1/ZCCHC4"/>
</dbReference>
<dbReference type="AlphaFoldDB" id="A0A183VGY8"/>
<sequence length="242" mass="27862">SEQLEQTNANDDDDGIPRLSSETLAALTEFFAEQANQQKENIEENWQLSQFWYSKETAEKLAAECVSAVNDGGRIACISCPTLVEYLLRDEAIYCHETFFQNVSLYRYYNRVMVYFKAVASGRILVTLFEYDERFASKYAQHFVSYDYRQPLQVASEHRGIYDMVIADPPFLADECLVKVAQTVRLLSKNTTRTKLIVCTGAIMQNMVERLFGAHRCTFQPTHEKNLANEFACFTNYNTQLL</sequence>
<comment type="function">
    <text evidence="5">S-adenosyl-L-methionine-dependent protein-lysine N-methyltransferase that methylates elongation factor 1-alpha.</text>
</comment>
<reference evidence="6 7" key="2">
    <citation type="submission" date="2018-11" db="EMBL/GenBank/DDBJ databases">
        <authorList>
            <consortium name="Pathogen Informatics"/>
        </authorList>
    </citation>
    <scope>NUCLEOTIDE SEQUENCE [LARGE SCALE GENOMIC DNA]</scope>
</reference>
<evidence type="ECO:0000256" key="3">
    <source>
        <dbReference type="ARBA" id="ARBA00022603"/>
    </source>
</evidence>
<dbReference type="WBParaSite" id="TCNE_0002001201-mRNA-1">
    <property type="protein sequence ID" value="TCNE_0002001201-mRNA-1"/>
    <property type="gene ID" value="TCNE_0002001201"/>
</dbReference>
<evidence type="ECO:0000256" key="5">
    <source>
        <dbReference type="HAMAP-Rule" id="MF_03187"/>
    </source>
</evidence>
<comment type="subcellular location">
    <subcellularLocation>
        <location evidence="1 5">Cytoplasm</location>
    </subcellularLocation>
</comment>
<dbReference type="PANTHER" id="PTHR13200">
    <property type="entry name" value="EEF1A LYSINE METHYLTRANSFERASE 1"/>
    <property type="match status" value="1"/>
</dbReference>
<evidence type="ECO:0000313" key="6">
    <source>
        <dbReference type="EMBL" id="VDM51329.1"/>
    </source>
</evidence>
<evidence type="ECO:0000313" key="8">
    <source>
        <dbReference type="WBParaSite" id="TCNE_0002001201-mRNA-1"/>
    </source>
</evidence>
<dbReference type="GO" id="GO:0032259">
    <property type="term" value="P:methylation"/>
    <property type="evidence" value="ECO:0007669"/>
    <property type="project" value="UniProtKB-KW"/>
</dbReference>
<accession>A0A183VGY8</accession>
<organism evidence="7 8">
    <name type="scientific">Toxocara canis</name>
    <name type="common">Canine roundworm</name>
    <dbReference type="NCBI Taxonomy" id="6265"/>
    <lineage>
        <taxon>Eukaryota</taxon>
        <taxon>Metazoa</taxon>
        <taxon>Ecdysozoa</taxon>
        <taxon>Nematoda</taxon>
        <taxon>Chromadorea</taxon>
        <taxon>Rhabditida</taxon>
        <taxon>Spirurina</taxon>
        <taxon>Ascaridomorpha</taxon>
        <taxon>Ascaridoidea</taxon>
        <taxon>Toxocaridae</taxon>
        <taxon>Toxocara</taxon>
    </lineage>
</organism>
<evidence type="ECO:0000313" key="7">
    <source>
        <dbReference type="Proteomes" id="UP000050794"/>
    </source>
</evidence>
<comment type="similarity">
    <text evidence="5">Belongs to the class I-like SAM-binding methyltransferase superfamily. EFM5 family.</text>
</comment>
<proteinExistence type="inferred from homology"/>
<dbReference type="EMBL" id="UYWY01027985">
    <property type="protein sequence ID" value="VDM51329.1"/>
    <property type="molecule type" value="Genomic_DNA"/>
</dbReference>
<dbReference type="EC" id="2.1.1.-" evidence="5"/>
<dbReference type="InterPro" id="IPR019369">
    <property type="entry name" value="Efm5/EEF1AKMT1"/>
</dbReference>
<evidence type="ECO:0000256" key="4">
    <source>
        <dbReference type="ARBA" id="ARBA00022679"/>
    </source>
</evidence>
<keyword evidence="4 5" id="KW-0808">Transferase</keyword>
<dbReference type="PANTHER" id="PTHR13200:SF0">
    <property type="entry name" value="EEF1A LYSINE METHYLTRANSFERASE 1"/>
    <property type="match status" value="1"/>
</dbReference>
<protein>
    <recommendedName>
        <fullName evidence="5">Protein-lysine N-methyltransferase TCNE_LOCUS20008</fullName>
        <ecNumber evidence="5">2.1.1.-</ecNumber>
    </recommendedName>
</protein>
<keyword evidence="7" id="KW-1185">Reference proteome</keyword>
<evidence type="ECO:0000256" key="2">
    <source>
        <dbReference type="ARBA" id="ARBA00022490"/>
    </source>
</evidence>